<dbReference type="InterPro" id="IPR051533">
    <property type="entry name" value="WaaL-like"/>
</dbReference>
<feature type="transmembrane region" description="Helical" evidence="5">
    <location>
        <begin position="250"/>
        <end position="268"/>
    </location>
</feature>
<sequence length="718" mass="83731">MLKLIEKNYFKINLAFILIVAVYCMCGLIVPLQFISANKIVAGGMTLLGILLATYNLVIKKVYLKIKTIEYLLLFFAFNIITSILVISYGYSTNIKNALIFYIYFLTVFPIFTGITREEGKKIYDYFFYTVTVLNTFGVLVSLIQFLLLKGYRVHDYKGLYIRQGFVESRLFGILASPNYLSLISLIVIIFLVLKVCSFEKVYRYISIVAIVLNFIYIVLSGSRTAFICMMIAAVIYSIVMFYQKGNIKSLFKVVLAIVVVLFSYKAVNFTSEQYLHYNKERLEVQDKKLENKDNNLSLERTDTSEENISNNRFAIWKSTASFVPKKPIFGYSGGNWYEIGKKTNPDEYIIKEHYLTHNGYLEILFYNGLAGFISMGIFVLSFFISMVKRIFRDKKENLVNKDLLSMIMILMVILVSNLFLSSTFYGISLLGIILFLMAGYFYSIVSIDKSNFKKLDIDEIKEVELGIMDYIHNICKEKGINYSLAYGSLLGAVRHKGFIPWDDDLDIALKRNEYDKLYQAILEDNNSIYKVVSWENDSRYPYPFYRVYDSRTVYENNYIQNDIELGICVDVFPFDDYKDVNKEIAKLDMYRRLSVYTLYGIRNKEAGIKNIIRYLMLVVFRLTRVKSWNKKLNDCSKVPVNSEYIDYLMESKKYSTKIYAKALDEVVECKFEDRIYNIPKEYDHILTAIYGSDYMEIPPLEKRIQHDDFVAYIKKEN</sequence>
<dbReference type="PANTHER" id="PTHR37422">
    <property type="entry name" value="TEICHURONIC ACID BIOSYNTHESIS PROTEIN TUAE"/>
    <property type="match status" value="1"/>
</dbReference>
<dbReference type="PANTHER" id="PTHR37422:SF17">
    <property type="entry name" value="O-ANTIGEN LIGASE"/>
    <property type="match status" value="1"/>
</dbReference>
<evidence type="ECO:0000313" key="9">
    <source>
        <dbReference type="Proteomes" id="UP000070355"/>
    </source>
</evidence>
<dbReference type="EMBL" id="LSDC01000011">
    <property type="protein sequence ID" value="KXB63583.1"/>
    <property type="molecule type" value="Genomic_DNA"/>
</dbReference>
<keyword evidence="4 5" id="KW-0472">Membrane</keyword>
<dbReference type="STRING" id="1379.HMPREF3186_00134"/>
<evidence type="ECO:0000256" key="4">
    <source>
        <dbReference type="ARBA" id="ARBA00023136"/>
    </source>
</evidence>
<feature type="transmembrane region" description="Helical" evidence="5">
    <location>
        <begin position="364"/>
        <end position="384"/>
    </location>
</feature>
<evidence type="ECO:0000259" key="6">
    <source>
        <dbReference type="Pfam" id="PF04932"/>
    </source>
</evidence>
<dbReference type="InterPro" id="IPR007016">
    <property type="entry name" value="O-antigen_ligase-rel_domated"/>
</dbReference>
<dbReference type="GO" id="GO:0009100">
    <property type="term" value="P:glycoprotein metabolic process"/>
    <property type="evidence" value="ECO:0007669"/>
    <property type="project" value="UniProtKB-ARBA"/>
</dbReference>
<accession>A0A134A785</accession>
<comment type="caution">
    <text evidence="8">The sequence shown here is derived from an EMBL/GenBank/DDBJ whole genome shotgun (WGS) entry which is preliminary data.</text>
</comment>
<evidence type="ECO:0000256" key="1">
    <source>
        <dbReference type="ARBA" id="ARBA00004141"/>
    </source>
</evidence>
<evidence type="ECO:0000256" key="2">
    <source>
        <dbReference type="ARBA" id="ARBA00022692"/>
    </source>
</evidence>
<evidence type="ECO:0000313" key="8">
    <source>
        <dbReference type="EMBL" id="KXB63583.1"/>
    </source>
</evidence>
<feature type="transmembrane region" description="Helical" evidence="5">
    <location>
        <begin position="12"/>
        <end position="34"/>
    </location>
</feature>
<proteinExistence type="predicted"/>
<dbReference type="AlphaFoldDB" id="A0A134A785"/>
<protein>
    <submittedName>
        <fullName evidence="8">LICD family protein</fullName>
    </submittedName>
</protein>
<feature type="transmembrane region" description="Helical" evidence="5">
    <location>
        <begin position="427"/>
        <end position="446"/>
    </location>
</feature>
<dbReference type="Pfam" id="PF04991">
    <property type="entry name" value="LicD"/>
    <property type="match status" value="1"/>
</dbReference>
<dbReference type="OrthoDB" id="9786100at2"/>
<evidence type="ECO:0000259" key="7">
    <source>
        <dbReference type="Pfam" id="PF04991"/>
    </source>
</evidence>
<feature type="transmembrane region" description="Helical" evidence="5">
    <location>
        <begin position="225"/>
        <end position="243"/>
    </location>
</feature>
<keyword evidence="3 5" id="KW-1133">Transmembrane helix</keyword>
<evidence type="ECO:0000256" key="5">
    <source>
        <dbReference type="SAM" id="Phobius"/>
    </source>
</evidence>
<dbReference type="Proteomes" id="UP000070355">
    <property type="component" value="Unassembled WGS sequence"/>
</dbReference>
<evidence type="ECO:0000256" key="3">
    <source>
        <dbReference type="ARBA" id="ARBA00022989"/>
    </source>
</evidence>
<gene>
    <name evidence="8" type="ORF">HMPREF3186_00134</name>
</gene>
<name>A0A134A785_9BACL</name>
<organism evidence="8 9">
    <name type="scientific">Gemella haemolysans</name>
    <dbReference type="NCBI Taxonomy" id="1379"/>
    <lineage>
        <taxon>Bacteria</taxon>
        <taxon>Bacillati</taxon>
        <taxon>Bacillota</taxon>
        <taxon>Bacilli</taxon>
        <taxon>Bacillales</taxon>
        <taxon>Gemellaceae</taxon>
        <taxon>Gemella</taxon>
    </lineage>
</organism>
<feature type="transmembrane region" description="Helical" evidence="5">
    <location>
        <begin position="71"/>
        <end position="92"/>
    </location>
</feature>
<comment type="subcellular location">
    <subcellularLocation>
        <location evidence="1">Membrane</location>
        <topology evidence="1">Multi-pass membrane protein</topology>
    </subcellularLocation>
</comment>
<feature type="transmembrane region" description="Helical" evidence="5">
    <location>
        <begin position="127"/>
        <end position="149"/>
    </location>
</feature>
<feature type="domain" description="O-antigen ligase-related" evidence="6">
    <location>
        <begin position="210"/>
        <end position="375"/>
    </location>
</feature>
<reference evidence="9" key="1">
    <citation type="submission" date="2016-01" db="EMBL/GenBank/DDBJ databases">
        <authorList>
            <person name="Mitreva M."/>
            <person name="Pepin K.H."/>
            <person name="Mihindukulasuriya K.A."/>
            <person name="Fulton R."/>
            <person name="Fronick C."/>
            <person name="O'Laughlin M."/>
            <person name="Miner T."/>
            <person name="Herter B."/>
            <person name="Rosa B.A."/>
            <person name="Cordes M."/>
            <person name="Tomlinson C."/>
            <person name="Wollam A."/>
            <person name="Palsikar V.B."/>
            <person name="Mardis E.R."/>
            <person name="Wilson R.K."/>
        </authorList>
    </citation>
    <scope>NUCLEOTIDE SEQUENCE [LARGE SCALE GENOMIC DNA]</scope>
    <source>
        <strain evidence="9">DNF01167</strain>
    </source>
</reference>
<keyword evidence="2 5" id="KW-0812">Transmembrane</keyword>
<dbReference type="PATRIC" id="fig|1379.3.peg.131"/>
<feature type="transmembrane region" description="Helical" evidence="5">
    <location>
        <begin position="40"/>
        <end position="59"/>
    </location>
</feature>
<feature type="transmembrane region" description="Helical" evidence="5">
    <location>
        <begin position="404"/>
        <end position="421"/>
    </location>
</feature>
<feature type="domain" description="LicD/FKTN/FKRP nucleotidyltransferase" evidence="7">
    <location>
        <begin position="476"/>
        <end position="692"/>
    </location>
</feature>
<feature type="transmembrane region" description="Helical" evidence="5">
    <location>
        <begin position="169"/>
        <end position="193"/>
    </location>
</feature>
<feature type="transmembrane region" description="Helical" evidence="5">
    <location>
        <begin position="202"/>
        <end position="219"/>
    </location>
</feature>
<dbReference type="GO" id="GO:0016020">
    <property type="term" value="C:membrane"/>
    <property type="evidence" value="ECO:0007669"/>
    <property type="project" value="UniProtKB-SubCell"/>
</dbReference>
<dbReference type="Pfam" id="PF04932">
    <property type="entry name" value="Wzy_C"/>
    <property type="match status" value="1"/>
</dbReference>
<dbReference type="RefSeq" id="WP_060913452.1">
    <property type="nucleotide sequence ID" value="NZ_KQ959922.1"/>
</dbReference>
<feature type="transmembrane region" description="Helical" evidence="5">
    <location>
        <begin position="98"/>
        <end position="115"/>
    </location>
</feature>
<dbReference type="InterPro" id="IPR007074">
    <property type="entry name" value="LicD/FKTN/FKRP_NTP_transf"/>
</dbReference>